<organism evidence="3 4">
    <name type="scientific">Granulicella cerasi</name>
    <dbReference type="NCBI Taxonomy" id="741063"/>
    <lineage>
        <taxon>Bacteria</taxon>
        <taxon>Pseudomonadati</taxon>
        <taxon>Acidobacteriota</taxon>
        <taxon>Terriglobia</taxon>
        <taxon>Terriglobales</taxon>
        <taxon>Acidobacteriaceae</taxon>
        <taxon>Granulicella</taxon>
    </lineage>
</organism>
<dbReference type="SUPFAM" id="SSF89447">
    <property type="entry name" value="AbrB/MazE/MraZ-like"/>
    <property type="match status" value="1"/>
</dbReference>
<evidence type="ECO:0000313" key="3">
    <source>
        <dbReference type="EMBL" id="MFC6646165.1"/>
    </source>
</evidence>
<dbReference type="RefSeq" id="WP_263369860.1">
    <property type="nucleotide sequence ID" value="NZ_JAGSYD010000001.1"/>
</dbReference>
<keyword evidence="1 3" id="KW-0238">DNA-binding</keyword>
<evidence type="ECO:0000313" key="4">
    <source>
        <dbReference type="Proteomes" id="UP001596391"/>
    </source>
</evidence>
<comment type="caution">
    <text evidence="3">The sequence shown here is derived from an EMBL/GenBank/DDBJ whole genome shotgun (WGS) entry which is preliminary data.</text>
</comment>
<gene>
    <name evidence="3" type="ORF">ACFQBQ_11345</name>
</gene>
<feature type="domain" description="SpoVT-AbrB" evidence="2">
    <location>
        <begin position="4"/>
        <end position="49"/>
    </location>
</feature>
<dbReference type="InterPro" id="IPR037914">
    <property type="entry name" value="SpoVT-AbrB_sf"/>
</dbReference>
<proteinExistence type="predicted"/>
<dbReference type="EMBL" id="JBHSWI010000001">
    <property type="protein sequence ID" value="MFC6646165.1"/>
    <property type="molecule type" value="Genomic_DNA"/>
</dbReference>
<protein>
    <submittedName>
        <fullName evidence="3">AbrB/MazE/SpoVT family DNA-binding domain-containing protein</fullName>
    </submittedName>
</protein>
<dbReference type="InterPro" id="IPR007159">
    <property type="entry name" value="SpoVT-AbrB_dom"/>
</dbReference>
<evidence type="ECO:0000256" key="1">
    <source>
        <dbReference type="PROSITE-ProRule" id="PRU01076"/>
    </source>
</evidence>
<dbReference type="SMART" id="SM00966">
    <property type="entry name" value="SpoVT_AbrB"/>
    <property type="match status" value="1"/>
</dbReference>
<dbReference type="Gene3D" id="2.10.260.10">
    <property type="match status" value="1"/>
</dbReference>
<dbReference type="GO" id="GO:0003677">
    <property type="term" value="F:DNA binding"/>
    <property type="evidence" value="ECO:0007669"/>
    <property type="project" value="UniProtKB-KW"/>
</dbReference>
<keyword evidence="4" id="KW-1185">Reference proteome</keyword>
<reference evidence="4" key="1">
    <citation type="journal article" date="2019" name="Int. J. Syst. Evol. Microbiol.">
        <title>The Global Catalogue of Microorganisms (GCM) 10K type strain sequencing project: providing services to taxonomists for standard genome sequencing and annotation.</title>
        <authorList>
            <consortium name="The Broad Institute Genomics Platform"/>
            <consortium name="The Broad Institute Genome Sequencing Center for Infectious Disease"/>
            <person name="Wu L."/>
            <person name="Ma J."/>
        </authorList>
    </citation>
    <scope>NUCLEOTIDE SEQUENCE [LARGE SCALE GENOMIC DNA]</scope>
    <source>
        <strain evidence="4">CGMCC 1.16026</strain>
    </source>
</reference>
<evidence type="ECO:0000259" key="2">
    <source>
        <dbReference type="PROSITE" id="PS51740"/>
    </source>
</evidence>
<sequence>MLTANLRKVGGSVMVAIPPALMELAELKANMDVTLTVKGDAIVIRKTPRRYSLAELVKQGDRKAKRGSREWVDAPAVGKELL</sequence>
<name>A0ABW1Z9J8_9BACT</name>
<dbReference type="PROSITE" id="PS51740">
    <property type="entry name" value="SPOVT_ABRB"/>
    <property type="match status" value="1"/>
</dbReference>
<accession>A0ABW1Z9J8</accession>
<dbReference type="Pfam" id="PF04014">
    <property type="entry name" value="MazE_antitoxin"/>
    <property type="match status" value="1"/>
</dbReference>
<dbReference type="Proteomes" id="UP001596391">
    <property type="component" value="Unassembled WGS sequence"/>
</dbReference>